<dbReference type="OrthoDB" id="120976at2759"/>
<feature type="compositionally biased region" description="Polar residues" evidence="1">
    <location>
        <begin position="148"/>
        <end position="173"/>
    </location>
</feature>
<feature type="region of interest" description="Disordered" evidence="1">
    <location>
        <begin position="439"/>
        <end position="463"/>
    </location>
</feature>
<dbReference type="InterPro" id="IPR032675">
    <property type="entry name" value="LRR_dom_sf"/>
</dbReference>
<dbReference type="EMBL" id="QEAM01000385">
    <property type="protein sequence ID" value="TPX40500.1"/>
    <property type="molecule type" value="Genomic_DNA"/>
</dbReference>
<feature type="compositionally biased region" description="Polar residues" evidence="1">
    <location>
        <begin position="195"/>
        <end position="220"/>
    </location>
</feature>
<dbReference type="Proteomes" id="UP000320475">
    <property type="component" value="Unassembled WGS sequence"/>
</dbReference>
<dbReference type="Pfam" id="PF13516">
    <property type="entry name" value="LRR_6"/>
    <property type="match status" value="2"/>
</dbReference>
<dbReference type="SMART" id="SM00368">
    <property type="entry name" value="LRR_RI"/>
    <property type="match status" value="4"/>
</dbReference>
<name>A0A507CMZ5_9FUNG</name>
<dbReference type="InterPro" id="IPR001611">
    <property type="entry name" value="Leu-rich_rpt"/>
</dbReference>
<dbReference type="InterPro" id="IPR053040">
    <property type="entry name" value="LRR-containing_protein_71"/>
</dbReference>
<evidence type="ECO:0000313" key="2">
    <source>
        <dbReference type="EMBL" id="TPX40500.1"/>
    </source>
</evidence>
<feature type="compositionally biased region" description="Low complexity" evidence="1">
    <location>
        <begin position="544"/>
        <end position="556"/>
    </location>
</feature>
<evidence type="ECO:0000313" key="3">
    <source>
        <dbReference type="Proteomes" id="UP000320475"/>
    </source>
</evidence>
<sequence length="684" mass="71093">MLDGAADVISPQEITADFEIDYLEACKRAECTPFAIRKIKWPLPPLPIPNEEPCTNNSHDLNKDKNAPAGDPAANITTAIASNNATSSAIGPSSGASNSTTNAATTNPNTIATVATSAAASTIAESNLITSPSPPPIAAPEGAKATPKSANRRTSGVGNIQSSASTAFPSKKSNVAAGRPPAPNGTSNPPPPVASENTLPPQPPSATTVQASPSRPTSAEKTTEQSTKRLNGYRYTPNVDIIVGNEAGEDEIQAVEVRGWMLTKGIMEALSFAIPACNSIKKLTLWNCGLTDAQFNLLLPAVLGSTLRHLAVDDCPSLNESVWALLISEESPITSLSLRGDRIGDVGAKGLGIALRVNRSLRVLDLWRNRVGPDGLSEIADALKYNQSLMFLGMCDNNVCDIGAIAFAKVLSNAPVTPDELAARKKVLAELALRRDQEDDALGRKARNPYSAGSNRLGAEDAKHQSASQINLSVLAIAKKAGNKTVSKKDDKINISSVIVNAKGSPEKASATPTSGSVVRKITTPAPVAVPSSPGKGTGGGKGANAPSAAASAAAKGAKKGGKSEEKPIEEVDEPEEPPVPTSPDPQMVEVNGSMVFVGNRTLSYLNLRGNGLTNIGYTALAKAVIDQQDIVAVNPGLASGGEGLVQIVVETNLMDVEKPLHSNMVSILRTRGARFAVPENPQC</sequence>
<feature type="region of interest" description="Disordered" evidence="1">
    <location>
        <begin position="53"/>
        <end position="73"/>
    </location>
</feature>
<feature type="region of interest" description="Disordered" evidence="1">
    <location>
        <begin position="504"/>
        <end position="587"/>
    </location>
</feature>
<evidence type="ECO:0000256" key="1">
    <source>
        <dbReference type="SAM" id="MobiDB-lite"/>
    </source>
</evidence>
<dbReference type="SUPFAM" id="SSF52047">
    <property type="entry name" value="RNI-like"/>
    <property type="match status" value="1"/>
</dbReference>
<feature type="region of interest" description="Disordered" evidence="1">
    <location>
        <begin position="127"/>
        <end position="231"/>
    </location>
</feature>
<gene>
    <name evidence="2" type="ORF">SeLEV6574_g06588</name>
</gene>
<accession>A0A507CMZ5</accession>
<dbReference type="PANTHER" id="PTHR46984">
    <property type="entry name" value="LEUCINE-RICH REPEAT-CONTAINING PROTEIN 71"/>
    <property type="match status" value="1"/>
</dbReference>
<dbReference type="AlphaFoldDB" id="A0A507CMZ5"/>
<protein>
    <submittedName>
        <fullName evidence="2">Uncharacterized protein</fullName>
    </submittedName>
</protein>
<dbReference type="VEuPathDB" id="FungiDB:SeMB42_g06944"/>
<dbReference type="PANTHER" id="PTHR46984:SF1">
    <property type="entry name" value="LEUCINE-RICH REPEAT-CONTAINING PROTEIN 71"/>
    <property type="match status" value="1"/>
</dbReference>
<comment type="caution">
    <text evidence="2">The sequence shown here is derived from an EMBL/GenBank/DDBJ whole genome shotgun (WGS) entry which is preliminary data.</text>
</comment>
<proteinExistence type="predicted"/>
<organism evidence="2 3">
    <name type="scientific">Synchytrium endobioticum</name>
    <dbReference type="NCBI Taxonomy" id="286115"/>
    <lineage>
        <taxon>Eukaryota</taxon>
        <taxon>Fungi</taxon>
        <taxon>Fungi incertae sedis</taxon>
        <taxon>Chytridiomycota</taxon>
        <taxon>Chytridiomycota incertae sedis</taxon>
        <taxon>Chytridiomycetes</taxon>
        <taxon>Synchytriales</taxon>
        <taxon>Synchytriaceae</taxon>
        <taxon>Synchytrium</taxon>
    </lineage>
</organism>
<feature type="compositionally biased region" description="Pro residues" evidence="1">
    <location>
        <begin position="180"/>
        <end position="193"/>
    </location>
</feature>
<reference evidence="2 3" key="1">
    <citation type="journal article" date="2019" name="Sci. Rep.">
        <title>Comparative genomics of chytrid fungi reveal insights into the obligate biotrophic and pathogenic lifestyle of Synchytrium endobioticum.</title>
        <authorList>
            <person name="van de Vossenberg B.T.L.H."/>
            <person name="Warris S."/>
            <person name="Nguyen H.D.T."/>
            <person name="van Gent-Pelzer M.P.E."/>
            <person name="Joly D.L."/>
            <person name="van de Geest H.C."/>
            <person name="Bonants P.J.M."/>
            <person name="Smith D.S."/>
            <person name="Levesque C.A."/>
            <person name="van der Lee T.A.J."/>
        </authorList>
    </citation>
    <scope>NUCLEOTIDE SEQUENCE [LARGE SCALE GENOMIC DNA]</scope>
    <source>
        <strain evidence="2 3">LEV6574</strain>
    </source>
</reference>
<dbReference type="Gene3D" id="3.80.10.10">
    <property type="entry name" value="Ribonuclease Inhibitor"/>
    <property type="match status" value="2"/>
</dbReference>